<dbReference type="EMBL" id="JBHTIS010003751">
    <property type="protein sequence ID" value="MFD1051637.1"/>
    <property type="molecule type" value="Genomic_DNA"/>
</dbReference>
<proteinExistence type="predicted"/>
<keyword evidence="2" id="KW-0067">ATP-binding</keyword>
<keyword evidence="2" id="KW-0547">Nucleotide-binding</keyword>
<protein>
    <submittedName>
        <fullName evidence="2">ATP-binding cassette domain-containing protein</fullName>
    </submittedName>
</protein>
<gene>
    <name evidence="2" type="ORF">ACFQ1S_41840</name>
</gene>
<dbReference type="PANTHER" id="PTHR24221">
    <property type="entry name" value="ATP-BINDING CASSETTE SUB-FAMILY B"/>
    <property type="match status" value="1"/>
</dbReference>
<dbReference type="Gene3D" id="3.40.50.300">
    <property type="entry name" value="P-loop containing nucleotide triphosphate hydrolases"/>
    <property type="match status" value="1"/>
</dbReference>
<dbReference type="GO" id="GO:0005524">
    <property type="term" value="F:ATP binding"/>
    <property type="evidence" value="ECO:0007669"/>
    <property type="project" value="UniProtKB-KW"/>
</dbReference>
<feature type="non-terminal residue" evidence="2">
    <location>
        <position position="205"/>
    </location>
</feature>
<dbReference type="CDD" id="cd03228">
    <property type="entry name" value="ABCC_MRP_Like"/>
    <property type="match status" value="1"/>
</dbReference>
<dbReference type="Pfam" id="PF00005">
    <property type="entry name" value="ABC_tran"/>
    <property type="match status" value="1"/>
</dbReference>
<keyword evidence="3" id="KW-1185">Reference proteome</keyword>
<dbReference type="Proteomes" id="UP001597045">
    <property type="component" value="Unassembled WGS sequence"/>
</dbReference>
<dbReference type="PANTHER" id="PTHR24221:SF654">
    <property type="entry name" value="ATP-BINDING CASSETTE SUB-FAMILY B MEMBER 6"/>
    <property type="match status" value="1"/>
</dbReference>
<dbReference type="InterPro" id="IPR027417">
    <property type="entry name" value="P-loop_NTPase"/>
</dbReference>
<name>A0ABW3MNK7_9PSEU</name>
<dbReference type="SUPFAM" id="SSF52540">
    <property type="entry name" value="P-loop containing nucleoside triphosphate hydrolases"/>
    <property type="match status" value="1"/>
</dbReference>
<evidence type="ECO:0000259" key="1">
    <source>
        <dbReference type="Pfam" id="PF00005"/>
    </source>
</evidence>
<comment type="caution">
    <text evidence="2">The sequence shown here is derived from an EMBL/GenBank/DDBJ whole genome shotgun (WGS) entry which is preliminary data.</text>
</comment>
<feature type="domain" description="ABC transporter" evidence="1">
    <location>
        <begin position="79"/>
        <end position="180"/>
    </location>
</feature>
<organism evidence="2 3">
    <name type="scientific">Kibdelosporangium lantanae</name>
    <dbReference type="NCBI Taxonomy" id="1497396"/>
    <lineage>
        <taxon>Bacteria</taxon>
        <taxon>Bacillati</taxon>
        <taxon>Actinomycetota</taxon>
        <taxon>Actinomycetes</taxon>
        <taxon>Pseudonocardiales</taxon>
        <taxon>Pseudonocardiaceae</taxon>
        <taxon>Kibdelosporangium</taxon>
    </lineage>
</organism>
<sequence length="205" mass="21741">VFTQALALANNYTAFDDENAHLAFAAASVPRVVELDKHIEATTGPASGGRNDLPETFPAKGIQLSGVRFSYPETERDVLNGVDLTIPAGKSLAIVGENGAGKSSLVKILCGLYEPSAGTVHVDGEPLKDIDPAAWRSRIAVLFQDFAKYHLTVAENIGLGAPNHMHDRDLLKAAAERAGALPLVEKLPNGWDTVLSPEYTGGVDL</sequence>
<evidence type="ECO:0000313" key="3">
    <source>
        <dbReference type="Proteomes" id="UP001597045"/>
    </source>
</evidence>
<dbReference type="InterPro" id="IPR003439">
    <property type="entry name" value="ABC_transporter-like_ATP-bd"/>
</dbReference>
<reference evidence="3" key="1">
    <citation type="journal article" date="2019" name="Int. J. Syst. Evol. Microbiol.">
        <title>The Global Catalogue of Microorganisms (GCM) 10K type strain sequencing project: providing services to taxonomists for standard genome sequencing and annotation.</title>
        <authorList>
            <consortium name="The Broad Institute Genomics Platform"/>
            <consortium name="The Broad Institute Genome Sequencing Center for Infectious Disease"/>
            <person name="Wu L."/>
            <person name="Ma J."/>
        </authorList>
    </citation>
    <scope>NUCLEOTIDE SEQUENCE [LARGE SCALE GENOMIC DNA]</scope>
    <source>
        <strain evidence="3">JCM 31486</strain>
    </source>
</reference>
<accession>A0ABW3MNK7</accession>
<feature type="non-terminal residue" evidence="2">
    <location>
        <position position="1"/>
    </location>
</feature>
<dbReference type="InterPro" id="IPR039421">
    <property type="entry name" value="Type_1_exporter"/>
</dbReference>
<evidence type="ECO:0000313" key="2">
    <source>
        <dbReference type="EMBL" id="MFD1051637.1"/>
    </source>
</evidence>